<dbReference type="GO" id="GO:0016020">
    <property type="term" value="C:membrane"/>
    <property type="evidence" value="ECO:0007669"/>
    <property type="project" value="UniProtKB-SubCell"/>
</dbReference>
<dbReference type="Pfam" id="PF07690">
    <property type="entry name" value="MFS_1"/>
    <property type="match status" value="1"/>
</dbReference>
<evidence type="ECO:0000313" key="10">
    <source>
        <dbReference type="Proteomes" id="UP000813444"/>
    </source>
</evidence>
<feature type="transmembrane region" description="Helical" evidence="7">
    <location>
        <begin position="83"/>
        <end position="101"/>
    </location>
</feature>
<dbReference type="PANTHER" id="PTHR23506">
    <property type="entry name" value="GH10249P"/>
    <property type="match status" value="1"/>
</dbReference>
<evidence type="ECO:0000256" key="5">
    <source>
        <dbReference type="ARBA" id="ARBA00023136"/>
    </source>
</evidence>
<dbReference type="Proteomes" id="UP000813444">
    <property type="component" value="Unassembled WGS sequence"/>
</dbReference>
<feature type="transmembrane region" description="Helical" evidence="7">
    <location>
        <begin position="316"/>
        <end position="339"/>
    </location>
</feature>
<accession>A0A8K0SKQ1</accession>
<gene>
    <name evidence="9" type="ORF">B0I35DRAFT_434930</name>
</gene>
<comment type="caution">
    <text evidence="9">The sequence shown here is derived from an EMBL/GenBank/DDBJ whole genome shotgun (WGS) entry which is preliminary data.</text>
</comment>
<evidence type="ECO:0000256" key="1">
    <source>
        <dbReference type="ARBA" id="ARBA00004141"/>
    </source>
</evidence>
<name>A0A8K0SKQ1_9HYPO</name>
<evidence type="ECO:0000256" key="3">
    <source>
        <dbReference type="ARBA" id="ARBA00022692"/>
    </source>
</evidence>
<feature type="transmembrane region" description="Helical" evidence="7">
    <location>
        <begin position="138"/>
        <end position="158"/>
    </location>
</feature>
<evidence type="ECO:0000313" key="9">
    <source>
        <dbReference type="EMBL" id="KAH7313342.1"/>
    </source>
</evidence>
<feature type="transmembrane region" description="Helical" evidence="7">
    <location>
        <begin position="53"/>
        <end position="77"/>
    </location>
</feature>
<dbReference type="InterPro" id="IPR036259">
    <property type="entry name" value="MFS_trans_sf"/>
</dbReference>
<feature type="transmembrane region" description="Helical" evidence="7">
    <location>
        <begin position="264"/>
        <end position="284"/>
    </location>
</feature>
<dbReference type="PROSITE" id="PS50850">
    <property type="entry name" value="MFS"/>
    <property type="match status" value="1"/>
</dbReference>
<evidence type="ECO:0000256" key="4">
    <source>
        <dbReference type="ARBA" id="ARBA00022989"/>
    </source>
</evidence>
<dbReference type="InterPro" id="IPR020846">
    <property type="entry name" value="MFS_dom"/>
</dbReference>
<dbReference type="EMBL" id="JAGPNK010000009">
    <property type="protein sequence ID" value="KAH7313342.1"/>
    <property type="molecule type" value="Genomic_DNA"/>
</dbReference>
<keyword evidence="3 7" id="KW-0812">Transmembrane</keyword>
<dbReference type="Gene3D" id="1.20.1250.20">
    <property type="entry name" value="MFS general substrate transporter like domains"/>
    <property type="match status" value="2"/>
</dbReference>
<evidence type="ECO:0000259" key="8">
    <source>
        <dbReference type="PROSITE" id="PS50850"/>
    </source>
</evidence>
<dbReference type="OrthoDB" id="5086884at2759"/>
<organism evidence="9 10">
    <name type="scientific">Stachybotrys elegans</name>
    <dbReference type="NCBI Taxonomy" id="80388"/>
    <lineage>
        <taxon>Eukaryota</taxon>
        <taxon>Fungi</taxon>
        <taxon>Dikarya</taxon>
        <taxon>Ascomycota</taxon>
        <taxon>Pezizomycotina</taxon>
        <taxon>Sordariomycetes</taxon>
        <taxon>Hypocreomycetidae</taxon>
        <taxon>Hypocreales</taxon>
        <taxon>Stachybotryaceae</taxon>
        <taxon>Stachybotrys</taxon>
    </lineage>
</organism>
<feature type="transmembrane region" description="Helical" evidence="7">
    <location>
        <begin position="16"/>
        <end position="41"/>
    </location>
</feature>
<dbReference type="CDD" id="cd17325">
    <property type="entry name" value="MFS_MdtG_SLC18_like"/>
    <property type="match status" value="1"/>
</dbReference>
<keyword evidence="5 7" id="KW-0472">Membrane</keyword>
<feature type="region of interest" description="Disordered" evidence="6">
    <location>
        <begin position="179"/>
        <end position="205"/>
    </location>
</feature>
<comment type="subcellular location">
    <subcellularLocation>
        <location evidence="1">Membrane</location>
        <topology evidence="1">Multi-pass membrane protein</topology>
    </subcellularLocation>
</comment>
<sequence>MLTSVRHMSHVVRILVQYWVAVSLAVYGAALLVSSPIWGLLADRIRNRRIPMLFGLVLLAGATVFLCLSSNIAMLLMGRTLQGFSAALTWTVGLALVIDTVDSKRIGVATGWIGMSTSVAILSAPLVGGVVYGHGGYYSVFAMCFGLLAVDIALRLIIVEVKEARRWLEPAEALPAVGDASGVEQSKSGTAKGDEPVVTGASSGDQLQASRPSILRQMWTLLRKPRLLGALWGTLVHALIQTSFDSILPLFVEETFGWNSTGAGLVFLPLVLPTFLSPLIGALGDRYGPKWLATGGFLLATPFLVCLRFVENDSINHIVLLCGLLVGIGVAIALVFGPLMAEITWTVQEDHADSSVAPYALAYGFYSMAFSGGALIGPILGGMVRDSAGWPTVGWALAIVSFVTSITQLIWIGGPLRQGRSS</sequence>
<evidence type="ECO:0000256" key="2">
    <source>
        <dbReference type="ARBA" id="ARBA00022448"/>
    </source>
</evidence>
<keyword evidence="4 7" id="KW-1133">Transmembrane helix</keyword>
<dbReference type="InterPro" id="IPR050930">
    <property type="entry name" value="MFS_Vesicular_Transporter"/>
</dbReference>
<dbReference type="GO" id="GO:0022857">
    <property type="term" value="F:transmembrane transporter activity"/>
    <property type="evidence" value="ECO:0007669"/>
    <property type="project" value="InterPro"/>
</dbReference>
<dbReference type="InterPro" id="IPR011701">
    <property type="entry name" value="MFS"/>
</dbReference>
<dbReference type="AlphaFoldDB" id="A0A8K0SKQ1"/>
<reference evidence="9" key="1">
    <citation type="journal article" date="2021" name="Nat. Commun.">
        <title>Genetic determinants of endophytism in the Arabidopsis root mycobiome.</title>
        <authorList>
            <person name="Mesny F."/>
            <person name="Miyauchi S."/>
            <person name="Thiergart T."/>
            <person name="Pickel B."/>
            <person name="Atanasova L."/>
            <person name="Karlsson M."/>
            <person name="Huettel B."/>
            <person name="Barry K.W."/>
            <person name="Haridas S."/>
            <person name="Chen C."/>
            <person name="Bauer D."/>
            <person name="Andreopoulos W."/>
            <person name="Pangilinan J."/>
            <person name="LaButti K."/>
            <person name="Riley R."/>
            <person name="Lipzen A."/>
            <person name="Clum A."/>
            <person name="Drula E."/>
            <person name="Henrissat B."/>
            <person name="Kohler A."/>
            <person name="Grigoriev I.V."/>
            <person name="Martin F.M."/>
            <person name="Hacquard S."/>
        </authorList>
    </citation>
    <scope>NUCLEOTIDE SEQUENCE</scope>
    <source>
        <strain evidence="9">MPI-CAGE-CH-0235</strain>
    </source>
</reference>
<feature type="domain" description="Major facilitator superfamily (MFS) profile" evidence="8">
    <location>
        <begin position="1"/>
        <end position="416"/>
    </location>
</feature>
<keyword evidence="10" id="KW-1185">Reference proteome</keyword>
<keyword evidence="2" id="KW-0813">Transport</keyword>
<dbReference type="SUPFAM" id="SSF103473">
    <property type="entry name" value="MFS general substrate transporter"/>
    <property type="match status" value="1"/>
</dbReference>
<proteinExistence type="predicted"/>
<feature type="transmembrane region" description="Helical" evidence="7">
    <location>
        <begin position="360"/>
        <end position="381"/>
    </location>
</feature>
<feature type="transmembrane region" description="Helical" evidence="7">
    <location>
        <begin position="113"/>
        <end position="132"/>
    </location>
</feature>
<protein>
    <submittedName>
        <fullName evidence="9">Major facilitator superfamily domain-containing protein</fullName>
    </submittedName>
</protein>
<dbReference type="PANTHER" id="PTHR23506:SF23">
    <property type="entry name" value="GH10249P"/>
    <property type="match status" value="1"/>
</dbReference>
<feature type="transmembrane region" description="Helical" evidence="7">
    <location>
        <begin position="393"/>
        <end position="412"/>
    </location>
</feature>
<evidence type="ECO:0000256" key="7">
    <source>
        <dbReference type="SAM" id="Phobius"/>
    </source>
</evidence>
<feature type="transmembrane region" description="Helical" evidence="7">
    <location>
        <begin position="291"/>
        <end position="310"/>
    </location>
</feature>
<evidence type="ECO:0000256" key="6">
    <source>
        <dbReference type="SAM" id="MobiDB-lite"/>
    </source>
</evidence>